<evidence type="ECO:0000313" key="3">
    <source>
        <dbReference type="Proteomes" id="UP000178129"/>
    </source>
</evidence>
<organism evidence="2 3">
    <name type="scientific">Rhynchosporium graminicola</name>
    <dbReference type="NCBI Taxonomy" id="2792576"/>
    <lineage>
        <taxon>Eukaryota</taxon>
        <taxon>Fungi</taxon>
        <taxon>Dikarya</taxon>
        <taxon>Ascomycota</taxon>
        <taxon>Pezizomycotina</taxon>
        <taxon>Leotiomycetes</taxon>
        <taxon>Helotiales</taxon>
        <taxon>Ploettnerulaceae</taxon>
        <taxon>Rhynchosporium</taxon>
    </lineage>
</organism>
<dbReference type="InterPro" id="IPR021851">
    <property type="entry name" value="DUF3455"/>
</dbReference>
<accession>A0A1E1K2N9</accession>
<dbReference type="PANTHER" id="PTHR35567:SF3">
    <property type="entry name" value="MALATE DEHYDROGENASE"/>
    <property type="match status" value="1"/>
</dbReference>
<comment type="caution">
    <text evidence="2">The sequence shown here is derived from an EMBL/GenBank/DDBJ whole genome shotgun (WGS) entry which is preliminary data.</text>
</comment>
<dbReference type="Proteomes" id="UP000178129">
    <property type="component" value="Unassembled WGS sequence"/>
</dbReference>
<evidence type="ECO:0000313" key="2">
    <source>
        <dbReference type="EMBL" id="CZS92329.1"/>
    </source>
</evidence>
<feature type="signal peptide" evidence="1">
    <location>
        <begin position="1"/>
        <end position="22"/>
    </location>
</feature>
<sequence length="231" mass="23184">MPSLRTICVGLLLAPLLQLSVAAPATPASPAGAKCTGPPPSLPKTGNAVELPASTLALKYVAIGRGVQNYTCASSTSPAVAVGAIATLYDATSLAYSSTTALHAIPPMAVNVALPQGGASSSGSPLNLAAQNLKPLGNHYFDAAGTPVFDLTSVKKSLFAAKAANTTAPASASKGPGGQGAVDWLYLKSKPAYNSVGLGEVYRVITAGGKAVCSQAGPQSVQYAAEYWFYG</sequence>
<dbReference type="EMBL" id="FJUW01000005">
    <property type="protein sequence ID" value="CZS92329.1"/>
    <property type="molecule type" value="Genomic_DNA"/>
</dbReference>
<name>A0A1E1K2N9_9HELO</name>
<evidence type="ECO:0008006" key="4">
    <source>
        <dbReference type="Google" id="ProtNLM"/>
    </source>
</evidence>
<dbReference type="PANTHER" id="PTHR35567">
    <property type="entry name" value="MALATE DEHYDROGENASE (AFU_ORTHOLOGUE AFUA_2G13800)"/>
    <property type="match status" value="1"/>
</dbReference>
<evidence type="ECO:0000256" key="1">
    <source>
        <dbReference type="SAM" id="SignalP"/>
    </source>
</evidence>
<keyword evidence="1" id="KW-0732">Signal</keyword>
<reference evidence="3" key="1">
    <citation type="submission" date="2016-03" db="EMBL/GenBank/DDBJ databases">
        <authorList>
            <person name="Ploux O."/>
        </authorList>
    </citation>
    <scope>NUCLEOTIDE SEQUENCE [LARGE SCALE GENOMIC DNA]</scope>
    <source>
        <strain evidence="3">UK7</strain>
    </source>
</reference>
<dbReference type="InParanoid" id="A0A1E1K2N9"/>
<protein>
    <recommendedName>
        <fullName evidence="4">Malate dehydrogenase</fullName>
    </recommendedName>
</protein>
<dbReference type="AlphaFoldDB" id="A0A1E1K2N9"/>
<proteinExistence type="predicted"/>
<dbReference type="Pfam" id="PF11937">
    <property type="entry name" value="DUF3455"/>
    <property type="match status" value="1"/>
</dbReference>
<feature type="chain" id="PRO_5009445510" description="Malate dehydrogenase" evidence="1">
    <location>
        <begin position="23"/>
        <end position="231"/>
    </location>
</feature>
<gene>
    <name evidence="2" type="ORF">RCO7_00819</name>
</gene>
<keyword evidence="3" id="KW-1185">Reference proteome</keyword>